<protein>
    <submittedName>
        <fullName evidence="1">Uncharacterized protein</fullName>
    </submittedName>
</protein>
<organism evidence="1 2">
    <name type="scientific">Wolfiporia cocos (strain MD-104)</name>
    <name type="common">Brown rot fungus</name>
    <dbReference type="NCBI Taxonomy" id="742152"/>
    <lineage>
        <taxon>Eukaryota</taxon>
        <taxon>Fungi</taxon>
        <taxon>Dikarya</taxon>
        <taxon>Basidiomycota</taxon>
        <taxon>Agaricomycotina</taxon>
        <taxon>Agaricomycetes</taxon>
        <taxon>Polyporales</taxon>
        <taxon>Phaeolaceae</taxon>
        <taxon>Wolfiporia</taxon>
    </lineage>
</organism>
<dbReference type="AlphaFoldDB" id="A0A2H3JKI3"/>
<proteinExistence type="predicted"/>
<keyword evidence="2" id="KW-1185">Reference proteome</keyword>
<evidence type="ECO:0000313" key="2">
    <source>
        <dbReference type="Proteomes" id="UP000218811"/>
    </source>
</evidence>
<gene>
    <name evidence="1" type="ORF">WOLCODRAFT_17672</name>
</gene>
<evidence type="ECO:0000313" key="1">
    <source>
        <dbReference type="EMBL" id="PCH42371.1"/>
    </source>
</evidence>
<reference evidence="1 2" key="1">
    <citation type="journal article" date="2012" name="Science">
        <title>The Paleozoic origin of enzymatic lignin decomposition reconstructed from 31 fungal genomes.</title>
        <authorList>
            <person name="Floudas D."/>
            <person name="Binder M."/>
            <person name="Riley R."/>
            <person name="Barry K."/>
            <person name="Blanchette R.A."/>
            <person name="Henrissat B."/>
            <person name="Martinez A.T."/>
            <person name="Otillar R."/>
            <person name="Spatafora J.W."/>
            <person name="Yadav J.S."/>
            <person name="Aerts A."/>
            <person name="Benoit I."/>
            <person name="Boyd A."/>
            <person name="Carlson A."/>
            <person name="Copeland A."/>
            <person name="Coutinho P.M."/>
            <person name="de Vries R.P."/>
            <person name="Ferreira P."/>
            <person name="Findley K."/>
            <person name="Foster B."/>
            <person name="Gaskell J."/>
            <person name="Glotzer D."/>
            <person name="Gorecki P."/>
            <person name="Heitman J."/>
            <person name="Hesse C."/>
            <person name="Hori C."/>
            <person name="Igarashi K."/>
            <person name="Jurgens J.A."/>
            <person name="Kallen N."/>
            <person name="Kersten P."/>
            <person name="Kohler A."/>
            <person name="Kuees U."/>
            <person name="Kumar T.K.A."/>
            <person name="Kuo A."/>
            <person name="LaButti K."/>
            <person name="Larrondo L.F."/>
            <person name="Lindquist E."/>
            <person name="Ling A."/>
            <person name="Lombard V."/>
            <person name="Lucas S."/>
            <person name="Lundell T."/>
            <person name="Martin R."/>
            <person name="McLaughlin D.J."/>
            <person name="Morgenstern I."/>
            <person name="Morin E."/>
            <person name="Murat C."/>
            <person name="Nagy L.G."/>
            <person name="Nolan M."/>
            <person name="Ohm R.A."/>
            <person name="Patyshakuliyeva A."/>
            <person name="Rokas A."/>
            <person name="Ruiz-Duenas F.J."/>
            <person name="Sabat G."/>
            <person name="Salamov A."/>
            <person name="Samejima M."/>
            <person name="Schmutz J."/>
            <person name="Slot J.C."/>
            <person name="St John F."/>
            <person name="Stenlid J."/>
            <person name="Sun H."/>
            <person name="Sun S."/>
            <person name="Syed K."/>
            <person name="Tsang A."/>
            <person name="Wiebenga A."/>
            <person name="Young D."/>
            <person name="Pisabarro A."/>
            <person name="Eastwood D.C."/>
            <person name="Martin F."/>
            <person name="Cullen D."/>
            <person name="Grigoriev I.V."/>
            <person name="Hibbett D.S."/>
        </authorList>
    </citation>
    <scope>NUCLEOTIDE SEQUENCE [LARGE SCALE GENOMIC DNA]</scope>
    <source>
        <strain evidence="1 2">MD-104</strain>
    </source>
</reference>
<accession>A0A2H3JKI3</accession>
<name>A0A2H3JKI3_WOLCO</name>
<sequence>MVSASMGSNSLSCDQNAYDTVQGDTFRFEQCNVKSCGWRIQNSHNPRTCNFPLLSTIECVCRLYNPLGSELAKLDPGRTQKSPSITMVAVAMHNSAPTAAYEFTSYPYRRYEEFDYRQMFGPHEFHHEQCRLDNRSGGSSSTQAVWYPDQSQPMIPVSYGRQHGDFSLPSQALLEHLILEIPEYSMQVWQVGWLHPRIIIDVSWDFP</sequence>
<dbReference type="EMBL" id="KB468124">
    <property type="protein sequence ID" value="PCH42371.1"/>
    <property type="molecule type" value="Genomic_DNA"/>
</dbReference>
<dbReference type="Proteomes" id="UP000218811">
    <property type="component" value="Unassembled WGS sequence"/>
</dbReference>